<organism evidence="4 5">
    <name type="scientific">Trichuris muris</name>
    <name type="common">Mouse whipworm</name>
    <dbReference type="NCBI Taxonomy" id="70415"/>
    <lineage>
        <taxon>Eukaryota</taxon>
        <taxon>Metazoa</taxon>
        <taxon>Ecdysozoa</taxon>
        <taxon>Nematoda</taxon>
        <taxon>Enoplea</taxon>
        <taxon>Dorylaimia</taxon>
        <taxon>Trichinellida</taxon>
        <taxon>Trichuridae</taxon>
        <taxon>Trichuris</taxon>
    </lineage>
</organism>
<evidence type="ECO:0000259" key="2">
    <source>
        <dbReference type="Pfam" id="PF01683"/>
    </source>
</evidence>
<dbReference type="AlphaFoldDB" id="A0A5S6QBP4"/>
<evidence type="ECO:0000313" key="5">
    <source>
        <dbReference type="WBParaSite" id="TMUE_1000004751.1"/>
    </source>
</evidence>
<evidence type="ECO:0000259" key="3">
    <source>
        <dbReference type="Pfam" id="PF23416"/>
    </source>
</evidence>
<keyword evidence="1" id="KW-0732">Signal</keyword>
<dbReference type="Pfam" id="PF23416">
    <property type="entry name" value="DUF7107"/>
    <property type="match status" value="1"/>
</dbReference>
<dbReference type="WBParaSite" id="TMUE_1000004751.1">
    <property type="protein sequence ID" value="TMUE_1000004751.1"/>
    <property type="gene ID" value="WBGene00293846"/>
</dbReference>
<accession>A0A5S6QBP4</accession>
<sequence>MLQLAPCYVSRIFFLITFIHGLRATTEHCDGHKDCKGRKVCVDRACVLARPTGMRCLSKAQCDSPMEECKYNHCWRPEEARSSCTADKDCPASMICLRGKCVSTALQEEQEEKTKSGKVGQRCADDHNCRIANSYCILGYCQCKMNSVYDGVKCVQLAEIGESCGEENLPCRSENSECYMGICVCKVGFKYQDGRCVRVTKVHYGKTCQKDEECDTPYTVCLETRCTCREGTQEVQGSCKPNYNCVVGQPSVNDGKVRKCTVSAADYQGVIPDSSQCPESYYCVDMGSKTLSTINNKNALVRSGICCPLLSPACPYGKAIAVTSKEICASQCPDRTHYCLVDQNMPNVAACCIKPCPGNDIYSEGLCHTPLSIGEQCQTQAQCSLSNARCLEDANGGKWMFNFPMS</sequence>
<name>A0A5S6QBP4_TRIMR</name>
<proteinExistence type="predicted"/>
<dbReference type="InterPro" id="IPR055531">
    <property type="entry name" value="DUF7107"/>
</dbReference>
<dbReference type="Pfam" id="PF01683">
    <property type="entry name" value="EB"/>
    <property type="match status" value="1"/>
</dbReference>
<dbReference type="PANTHER" id="PTHR39069:SF8">
    <property type="entry name" value="FI17111P1"/>
    <property type="match status" value="1"/>
</dbReference>
<evidence type="ECO:0000256" key="1">
    <source>
        <dbReference type="SAM" id="SignalP"/>
    </source>
</evidence>
<feature type="chain" id="PRO_5024459809" evidence="1">
    <location>
        <begin position="25"/>
        <end position="406"/>
    </location>
</feature>
<reference evidence="5" key="1">
    <citation type="submission" date="2019-12" db="UniProtKB">
        <authorList>
            <consortium name="WormBaseParasite"/>
        </authorList>
    </citation>
    <scope>IDENTIFICATION</scope>
</reference>
<keyword evidence="4" id="KW-1185">Reference proteome</keyword>
<feature type="signal peptide" evidence="1">
    <location>
        <begin position="1"/>
        <end position="24"/>
    </location>
</feature>
<dbReference type="InterPro" id="IPR006149">
    <property type="entry name" value="EB_dom"/>
</dbReference>
<feature type="domain" description="EB" evidence="2">
    <location>
        <begin position="189"/>
        <end position="239"/>
    </location>
</feature>
<dbReference type="Proteomes" id="UP000046395">
    <property type="component" value="Unassembled WGS sequence"/>
</dbReference>
<dbReference type="STRING" id="70415.A0A5S6QBP4"/>
<protein>
    <submittedName>
        <fullName evidence="5">EB domain-containing protein</fullName>
    </submittedName>
</protein>
<dbReference type="PANTHER" id="PTHR39069">
    <property type="entry name" value="ECDYSONE-INDUCIBLE GENE E1, ISOFORM A"/>
    <property type="match status" value="1"/>
</dbReference>
<feature type="domain" description="DUF7107" evidence="3">
    <location>
        <begin position="28"/>
        <end position="76"/>
    </location>
</feature>
<evidence type="ECO:0000313" key="4">
    <source>
        <dbReference type="Proteomes" id="UP000046395"/>
    </source>
</evidence>